<name>A0A835HYX4_9MAGN</name>
<feature type="domain" description="Ubiquitin-like protease family profile" evidence="4">
    <location>
        <begin position="1"/>
        <end position="175"/>
    </location>
</feature>
<evidence type="ECO:0000313" key="5">
    <source>
        <dbReference type="EMBL" id="KAF9608251.1"/>
    </source>
</evidence>
<dbReference type="PROSITE" id="PS50600">
    <property type="entry name" value="ULP_PROTEASE"/>
    <property type="match status" value="1"/>
</dbReference>
<dbReference type="GO" id="GO:0006508">
    <property type="term" value="P:proteolysis"/>
    <property type="evidence" value="ECO:0007669"/>
    <property type="project" value="UniProtKB-KW"/>
</dbReference>
<evidence type="ECO:0000256" key="3">
    <source>
        <dbReference type="ARBA" id="ARBA00022801"/>
    </source>
</evidence>
<evidence type="ECO:0000313" key="6">
    <source>
        <dbReference type="Proteomes" id="UP000631114"/>
    </source>
</evidence>
<accession>A0A835HYX4</accession>
<dbReference type="InterPro" id="IPR003653">
    <property type="entry name" value="Peptidase_C48_C"/>
</dbReference>
<dbReference type="SUPFAM" id="SSF54001">
    <property type="entry name" value="Cysteine proteinases"/>
    <property type="match status" value="1"/>
</dbReference>
<keyword evidence="2" id="KW-0645">Protease</keyword>
<protein>
    <recommendedName>
        <fullName evidence="4">Ubiquitin-like protease family profile domain-containing protein</fullName>
    </recommendedName>
</protein>
<organism evidence="5 6">
    <name type="scientific">Coptis chinensis</name>
    <dbReference type="NCBI Taxonomy" id="261450"/>
    <lineage>
        <taxon>Eukaryota</taxon>
        <taxon>Viridiplantae</taxon>
        <taxon>Streptophyta</taxon>
        <taxon>Embryophyta</taxon>
        <taxon>Tracheophyta</taxon>
        <taxon>Spermatophyta</taxon>
        <taxon>Magnoliopsida</taxon>
        <taxon>Ranunculales</taxon>
        <taxon>Ranunculaceae</taxon>
        <taxon>Coptidoideae</taxon>
        <taxon>Coptis</taxon>
    </lineage>
</organism>
<evidence type="ECO:0000259" key="4">
    <source>
        <dbReference type="PROSITE" id="PS50600"/>
    </source>
</evidence>
<dbReference type="OrthoDB" id="1703091at2759"/>
<gene>
    <name evidence="5" type="ORF">IFM89_008536</name>
</gene>
<dbReference type="Pfam" id="PF02902">
    <property type="entry name" value="Peptidase_C48"/>
    <property type="match status" value="1"/>
</dbReference>
<dbReference type="AlphaFoldDB" id="A0A835HYX4"/>
<comment type="similarity">
    <text evidence="1">Belongs to the peptidase C48 family.</text>
</comment>
<reference evidence="5 6" key="1">
    <citation type="submission" date="2020-10" db="EMBL/GenBank/DDBJ databases">
        <title>The Coptis chinensis genome and diversification of protoberbering-type alkaloids.</title>
        <authorList>
            <person name="Wang B."/>
            <person name="Shu S."/>
            <person name="Song C."/>
            <person name="Liu Y."/>
        </authorList>
    </citation>
    <scope>NUCLEOTIDE SEQUENCE [LARGE SCALE GENOMIC DNA]</scope>
    <source>
        <strain evidence="5">HL-2020</strain>
        <tissue evidence="5">Leaf</tissue>
    </source>
</reference>
<dbReference type="GO" id="GO:0008234">
    <property type="term" value="F:cysteine-type peptidase activity"/>
    <property type="evidence" value="ECO:0007669"/>
    <property type="project" value="InterPro"/>
</dbReference>
<comment type="caution">
    <text evidence="5">The sequence shown here is derived from an EMBL/GenBank/DDBJ whole genome shotgun (WGS) entry which is preliminary data.</text>
</comment>
<sequence length="212" mass="24672">MVKQFFKNAKPDTTTWEDEWKELTLSATMVMDLMLGKFVDSQTYVRDNLTASVESHLIFEIEFLGDDIILCFFPMIHGKYKNDKVENHWTLLVYNIISDKWAHYNSIFPRNKEDICLQDAEQLQICVTQAMNDKRRMECLKLINPKPTIKSAICTQQDLESADCALYMCLFMETLAAKGQMPHAVEKEAMHRDRTSKAYKILSDKPCWVPKS</sequence>
<proteinExistence type="inferred from homology"/>
<dbReference type="InterPro" id="IPR038765">
    <property type="entry name" value="Papain-like_cys_pep_sf"/>
</dbReference>
<evidence type="ECO:0000256" key="1">
    <source>
        <dbReference type="ARBA" id="ARBA00005234"/>
    </source>
</evidence>
<dbReference type="EMBL" id="JADFTS010000004">
    <property type="protein sequence ID" value="KAF9608251.1"/>
    <property type="molecule type" value="Genomic_DNA"/>
</dbReference>
<keyword evidence="6" id="KW-1185">Reference proteome</keyword>
<keyword evidence="3" id="KW-0378">Hydrolase</keyword>
<dbReference type="Gene3D" id="3.40.395.10">
    <property type="entry name" value="Adenoviral Proteinase, Chain A"/>
    <property type="match status" value="1"/>
</dbReference>
<evidence type="ECO:0000256" key="2">
    <source>
        <dbReference type="ARBA" id="ARBA00022670"/>
    </source>
</evidence>
<dbReference type="Proteomes" id="UP000631114">
    <property type="component" value="Unassembled WGS sequence"/>
</dbReference>